<keyword evidence="3" id="KW-0808">Transferase</keyword>
<evidence type="ECO:0000256" key="3">
    <source>
        <dbReference type="ARBA" id="ARBA00022679"/>
    </source>
</evidence>
<evidence type="ECO:0000313" key="5">
    <source>
        <dbReference type="EMBL" id="MFL0206209.1"/>
    </source>
</evidence>
<dbReference type="InterPro" id="IPR055270">
    <property type="entry name" value="Glyco_tran_10_C"/>
</dbReference>
<sequence>MKNKVVIFDTDNSPFLNNIFDLNVASKYPGAKSIYLFSELCRKNGFNIVTADFAISQNLDLKDALIVTEIQSSYTNELCKRGAIKHSLICLETPSFSWKFYHNLKEISSKYLHSYLFRGTEKLVSKETQFHPMVFPQPDSSQVKINRINGWGERNFLVLLNSNQVRFLYKPLHIYASFLNKYLKEELYSLRRKAICYFSQFDDFKLYGRGWDKKLFGISDYEFNAALSVYKGSVDDKISTLSNFKFSICFENATFGGYITEKIFDCFYAGCIPVYFGAIDVDQFIPKTCFIDFRDFNGFADLNSFLREIDESKFIEYQNSIQDFLDSDKFLIFSESYYAKKLFDNLNIITSE</sequence>
<feature type="domain" description="Fucosyltransferase C-terminal" evidence="4">
    <location>
        <begin position="223"/>
        <end position="313"/>
    </location>
</feature>
<dbReference type="InterPro" id="IPR038577">
    <property type="entry name" value="GT10-like_C_sf"/>
</dbReference>
<dbReference type="SUPFAM" id="SSF53756">
    <property type="entry name" value="UDP-Glycosyltransferase/glycogen phosphorylase"/>
    <property type="match status" value="1"/>
</dbReference>
<accession>A0ABW8SV15</accession>
<dbReference type="Gene3D" id="3.40.50.11660">
    <property type="entry name" value="Glycosyl transferase family 10, C-terminal domain"/>
    <property type="match status" value="1"/>
</dbReference>
<comment type="similarity">
    <text evidence="1">Belongs to the glycosyltransferase 10 family.</text>
</comment>
<dbReference type="EMBL" id="JBEWZG010000002">
    <property type="protein sequence ID" value="MFL0206209.1"/>
    <property type="molecule type" value="Genomic_DNA"/>
</dbReference>
<name>A0ABW8SV15_9BACT</name>
<proteinExistence type="inferred from homology"/>
<dbReference type="RefSeq" id="WP_406777789.1">
    <property type="nucleotide sequence ID" value="NZ_JBEWZG010000002.1"/>
</dbReference>
<dbReference type="Proteomes" id="UP001623559">
    <property type="component" value="Unassembled WGS sequence"/>
</dbReference>
<keyword evidence="2" id="KW-0328">Glycosyltransferase</keyword>
<organism evidence="5 6">
    <name type="scientific">Aquirufa novilacunae</name>
    <dbReference type="NCBI Taxonomy" id="3139305"/>
    <lineage>
        <taxon>Bacteria</taxon>
        <taxon>Pseudomonadati</taxon>
        <taxon>Bacteroidota</taxon>
        <taxon>Cytophagia</taxon>
        <taxon>Cytophagales</taxon>
        <taxon>Flectobacillaceae</taxon>
        <taxon>Aquirufa</taxon>
    </lineage>
</organism>
<evidence type="ECO:0000256" key="2">
    <source>
        <dbReference type="ARBA" id="ARBA00022676"/>
    </source>
</evidence>
<gene>
    <name evidence="5" type="ORF">V7S74_05600</name>
</gene>
<evidence type="ECO:0000313" key="6">
    <source>
        <dbReference type="Proteomes" id="UP001623559"/>
    </source>
</evidence>
<evidence type="ECO:0000256" key="1">
    <source>
        <dbReference type="ARBA" id="ARBA00008919"/>
    </source>
</evidence>
<evidence type="ECO:0000259" key="4">
    <source>
        <dbReference type="Pfam" id="PF00852"/>
    </source>
</evidence>
<dbReference type="PANTHER" id="PTHR11929">
    <property type="entry name" value="ALPHA- 1,3 -FUCOSYLTRANSFERASE"/>
    <property type="match status" value="1"/>
</dbReference>
<dbReference type="InterPro" id="IPR001503">
    <property type="entry name" value="Glyco_trans_10"/>
</dbReference>
<comment type="caution">
    <text evidence="5">The sequence shown here is derived from an EMBL/GenBank/DDBJ whole genome shotgun (WGS) entry which is preliminary data.</text>
</comment>
<dbReference type="Pfam" id="PF00852">
    <property type="entry name" value="Glyco_transf_10"/>
    <property type="match status" value="1"/>
</dbReference>
<reference evidence="5 6" key="1">
    <citation type="submission" date="2024-07" db="EMBL/GenBank/DDBJ databases">
        <authorList>
            <person name="Pitt A."/>
            <person name="Hahn M.W."/>
        </authorList>
    </citation>
    <scope>NUCLEOTIDE SEQUENCE [LARGE SCALE GENOMIC DNA]</scope>
    <source>
        <strain evidence="5 6">2-AUSEE-184A6</strain>
    </source>
</reference>
<dbReference type="PANTHER" id="PTHR11929:SF194">
    <property type="entry name" value="ALPHA-(1,3)-FUCOSYLTRANSFERASE 10"/>
    <property type="match status" value="1"/>
</dbReference>
<protein>
    <submittedName>
        <fullName evidence="5">Glycosyltransferase family 10</fullName>
    </submittedName>
</protein>